<dbReference type="EMBL" id="CAKOFQ010007964">
    <property type="protein sequence ID" value="CAH2010344.1"/>
    <property type="molecule type" value="Genomic_DNA"/>
</dbReference>
<protein>
    <submittedName>
        <fullName evidence="1">Uncharacterized protein</fullName>
    </submittedName>
</protein>
<gene>
    <name evidence="1" type="ORF">ACAOBT_LOCUS31457</name>
</gene>
<dbReference type="AlphaFoldDB" id="A0A9P0Q4Z6"/>
<dbReference type="Proteomes" id="UP001152888">
    <property type="component" value="Unassembled WGS sequence"/>
</dbReference>
<keyword evidence="2" id="KW-1185">Reference proteome</keyword>
<evidence type="ECO:0000313" key="1">
    <source>
        <dbReference type="EMBL" id="CAH2010344.1"/>
    </source>
</evidence>
<accession>A0A9P0Q4Z6</accession>
<organism evidence="1 2">
    <name type="scientific">Acanthoscelides obtectus</name>
    <name type="common">Bean weevil</name>
    <name type="synonym">Bruchus obtectus</name>
    <dbReference type="NCBI Taxonomy" id="200917"/>
    <lineage>
        <taxon>Eukaryota</taxon>
        <taxon>Metazoa</taxon>
        <taxon>Ecdysozoa</taxon>
        <taxon>Arthropoda</taxon>
        <taxon>Hexapoda</taxon>
        <taxon>Insecta</taxon>
        <taxon>Pterygota</taxon>
        <taxon>Neoptera</taxon>
        <taxon>Endopterygota</taxon>
        <taxon>Coleoptera</taxon>
        <taxon>Polyphaga</taxon>
        <taxon>Cucujiformia</taxon>
        <taxon>Chrysomeloidea</taxon>
        <taxon>Chrysomelidae</taxon>
        <taxon>Bruchinae</taxon>
        <taxon>Bruchini</taxon>
        <taxon>Acanthoscelides</taxon>
    </lineage>
</organism>
<dbReference type="OrthoDB" id="6773007at2759"/>
<sequence>MQELNIYPERFQSFYQMSSQCFYKILALVRVDLKKKSTNWREPVSPEERLLITLRYFATGCSFKARSFYFLKGHSTIHEIVHHTAQVIWKKLQPVYMPKPTQ</sequence>
<evidence type="ECO:0000313" key="2">
    <source>
        <dbReference type="Proteomes" id="UP001152888"/>
    </source>
</evidence>
<proteinExistence type="predicted"/>
<comment type="caution">
    <text evidence="1">The sequence shown here is derived from an EMBL/GenBank/DDBJ whole genome shotgun (WGS) entry which is preliminary data.</text>
</comment>
<reference evidence="1" key="1">
    <citation type="submission" date="2022-03" db="EMBL/GenBank/DDBJ databases">
        <authorList>
            <person name="Sayadi A."/>
        </authorList>
    </citation>
    <scope>NUCLEOTIDE SEQUENCE</scope>
</reference>
<name>A0A9P0Q4Z6_ACAOB</name>